<name>A0ACC1Q3V4_9APHY</name>
<dbReference type="Proteomes" id="UP001144978">
    <property type="component" value="Unassembled WGS sequence"/>
</dbReference>
<protein>
    <submittedName>
        <fullName evidence="1">Uncharacterized protein</fullName>
    </submittedName>
</protein>
<keyword evidence="2" id="KW-1185">Reference proteome</keyword>
<proteinExistence type="predicted"/>
<dbReference type="EMBL" id="JANSHE010000583">
    <property type="protein sequence ID" value="KAJ3009064.1"/>
    <property type="molecule type" value="Genomic_DNA"/>
</dbReference>
<sequence length="356" mass="36915">MALSTQRAHEHRGMPTGPLYLPRTDSMFASVSPFHMAPPFSGFLRRMVTHERRRVHLMRCHASAKLCGMASLQALLTGNPLPPPHQPASHVSPDHRPSAPQHGSLVGHHGPPHHSHHPHIQQPFQFSAPDQGVRYDDAHYDTYGSKRLTSSRSSSSSEKSVPRKRSYTTLAPLTTSVEETPYELGSENPGSAMYDEVDMGYGAMDTDGSPIDGSNSGGEQDEQMKPMDGQVPSAASANSALHGSNGTPGANGSQFSPQSQHPPPGLFSRGGQGAGSGGGGGGGNGGSHGHGHGHGGSHAHANASNLFADLLGAGAGEHGNGIGVGQQQFPTFDWPVHAAPPGGQQASAAAGRSGTP</sequence>
<accession>A0ACC1Q3V4</accession>
<reference evidence="1" key="1">
    <citation type="submission" date="2022-08" db="EMBL/GenBank/DDBJ databases">
        <title>Genome Sequence of Pycnoporus sanguineus.</title>
        <authorList>
            <person name="Buettner E."/>
        </authorList>
    </citation>
    <scope>NUCLEOTIDE SEQUENCE</scope>
    <source>
        <strain evidence="1">CG-C14</strain>
    </source>
</reference>
<comment type="caution">
    <text evidence="1">The sequence shown here is derived from an EMBL/GenBank/DDBJ whole genome shotgun (WGS) entry which is preliminary data.</text>
</comment>
<organism evidence="1 2">
    <name type="scientific">Trametes sanguinea</name>
    <dbReference type="NCBI Taxonomy" id="158606"/>
    <lineage>
        <taxon>Eukaryota</taxon>
        <taxon>Fungi</taxon>
        <taxon>Dikarya</taxon>
        <taxon>Basidiomycota</taxon>
        <taxon>Agaricomycotina</taxon>
        <taxon>Agaricomycetes</taxon>
        <taxon>Polyporales</taxon>
        <taxon>Polyporaceae</taxon>
        <taxon>Trametes</taxon>
    </lineage>
</organism>
<evidence type="ECO:0000313" key="1">
    <source>
        <dbReference type="EMBL" id="KAJ3009064.1"/>
    </source>
</evidence>
<evidence type="ECO:0000313" key="2">
    <source>
        <dbReference type="Proteomes" id="UP001144978"/>
    </source>
</evidence>
<gene>
    <name evidence="1" type="ORF">NUW54_g2922</name>
</gene>